<evidence type="ECO:0000256" key="2">
    <source>
        <dbReference type="RuleBase" id="RU365009"/>
    </source>
</evidence>
<protein>
    <recommendedName>
        <fullName evidence="2">Hydrophobin</fullName>
    </recommendedName>
</protein>
<dbReference type="InterPro" id="IPR001338">
    <property type="entry name" value="Class_I_Hydrophobin"/>
</dbReference>
<dbReference type="Pfam" id="PF01185">
    <property type="entry name" value="Hydrophobin"/>
    <property type="match status" value="1"/>
</dbReference>
<comment type="similarity">
    <text evidence="2">Belongs to the fungal hydrophobin family.</text>
</comment>
<feature type="chain" id="PRO_5013988482" description="Hydrophobin" evidence="2">
    <location>
        <begin position="20"/>
        <end position="149"/>
    </location>
</feature>
<keyword evidence="2" id="KW-0964">Secreted</keyword>
<dbReference type="CDD" id="cd23507">
    <property type="entry name" value="hydrophobin_I"/>
    <property type="match status" value="1"/>
</dbReference>
<evidence type="ECO:0000313" key="3">
    <source>
        <dbReference type="EMBL" id="OAA76816.1"/>
    </source>
</evidence>
<organism evidence="3 4">
    <name type="scientific">Akanthomyces lecanii RCEF 1005</name>
    <dbReference type="NCBI Taxonomy" id="1081108"/>
    <lineage>
        <taxon>Eukaryota</taxon>
        <taxon>Fungi</taxon>
        <taxon>Dikarya</taxon>
        <taxon>Ascomycota</taxon>
        <taxon>Pezizomycotina</taxon>
        <taxon>Sordariomycetes</taxon>
        <taxon>Hypocreomycetidae</taxon>
        <taxon>Hypocreales</taxon>
        <taxon>Cordycipitaceae</taxon>
        <taxon>Akanthomyces</taxon>
        <taxon>Cordyceps confragosa</taxon>
    </lineage>
</organism>
<keyword evidence="2" id="KW-0134">Cell wall</keyword>
<gene>
    <name evidence="3" type="ORF">LEL_06500</name>
</gene>
<evidence type="ECO:0000256" key="1">
    <source>
        <dbReference type="ARBA" id="ARBA00023157"/>
    </source>
</evidence>
<dbReference type="OrthoDB" id="4225815at2759"/>
<proteinExistence type="inferred from homology"/>
<feature type="signal peptide" evidence="2">
    <location>
        <begin position="1"/>
        <end position="19"/>
    </location>
</feature>
<accession>A0A168GR94</accession>
<comment type="caution">
    <text evidence="3">The sequence shown here is derived from an EMBL/GenBank/DDBJ whole genome shotgun (WGS) entry which is preliminary data.</text>
</comment>
<dbReference type="Proteomes" id="UP000076881">
    <property type="component" value="Unassembled WGS sequence"/>
</dbReference>
<name>A0A168GR94_CORDF</name>
<keyword evidence="2" id="KW-0732">Signal</keyword>
<sequence>MRFTLAVTTLVAAVTAAPGANVTVASKMATMSVADADEQCGSNYQIYCCNELAGKDKKPQDMTSAMAPGQTPKPGLLDGLLGAVVGPDGLLSHLLGQCSRIDVAVPGAADTLSSQCRARAACCRDTPSVAYGGLINVALPCIALDSIVG</sequence>
<dbReference type="AlphaFoldDB" id="A0A168GR94"/>
<keyword evidence="4" id="KW-1185">Reference proteome</keyword>
<comment type="subcellular location">
    <subcellularLocation>
        <location evidence="2">Secreted</location>
        <location evidence="2">Cell wall</location>
    </subcellularLocation>
</comment>
<reference evidence="3 4" key="1">
    <citation type="journal article" date="2016" name="Genome Biol. Evol.">
        <title>Divergent and convergent evolution of fungal pathogenicity.</title>
        <authorList>
            <person name="Shang Y."/>
            <person name="Xiao G."/>
            <person name="Zheng P."/>
            <person name="Cen K."/>
            <person name="Zhan S."/>
            <person name="Wang C."/>
        </authorList>
    </citation>
    <scope>NUCLEOTIDE SEQUENCE [LARGE SCALE GENOMIC DNA]</scope>
    <source>
        <strain evidence="3 4">RCEF 1005</strain>
    </source>
</reference>
<dbReference type="GO" id="GO:0009277">
    <property type="term" value="C:fungal-type cell wall"/>
    <property type="evidence" value="ECO:0007669"/>
    <property type="project" value="InterPro"/>
</dbReference>
<evidence type="ECO:0000313" key="4">
    <source>
        <dbReference type="Proteomes" id="UP000076881"/>
    </source>
</evidence>
<dbReference type="GO" id="GO:0005199">
    <property type="term" value="F:structural constituent of cell wall"/>
    <property type="evidence" value="ECO:0007669"/>
    <property type="project" value="InterPro"/>
</dbReference>
<dbReference type="SMART" id="SM00075">
    <property type="entry name" value="HYDRO"/>
    <property type="match status" value="1"/>
</dbReference>
<keyword evidence="1 2" id="KW-1015">Disulfide bond</keyword>
<dbReference type="EMBL" id="AZHF01000004">
    <property type="protein sequence ID" value="OAA76816.1"/>
    <property type="molecule type" value="Genomic_DNA"/>
</dbReference>